<gene>
    <name evidence="2" type="ORF">TorRG33x02_106040</name>
</gene>
<dbReference type="PANTHER" id="PTHR33781">
    <property type="entry name" value="PROTEIN PHYTOCHROME KINASE SUBSTRATE 1-RELATED"/>
    <property type="match status" value="1"/>
</dbReference>
<dbReference type="OrthoDB" id="760005at2759"/>
<dbReference type="InterPro" id="IPR039615">
    <property type="entry name" value="PKS"/>
</dbReference>
<accession>A0A2P5F747</accession>
<dbReference type="STRING" id="63057.A0A2P5F747"/>
<keyword evidence="2" id="KW-0418">Kinase</keyword>
<dbReference type="EMBL" id="JXTC01000057">
    <property type="protein sequence ID" value="PON93620.1"/>
    <property type="molecule type" value="Genomic_DNA"/>
</dbReference>
<name>A0A2P5F747_TREOI</name>
<protein>
    <submittedName>
        <fullName evidence="2">Protein PHYTOCHROME KINASE SUBSTRATE</fullName>
    </submittedName>
</protein>
<dbReference type="GO" id="GO:0009638">
    <property type="term" value="P:phototropism"/>
    <property type="evidence" value="ECO:0007669"/>
    <property type="project" value="InterPro"/>
</dbReference>
<dbReference type="Proteomes" id="UP000237000">
    <property type="component" value="Unassembled WGS sequence"/>
</dbReference>
<dbReference type="PANTHER" id="PTHR33781:SF3">
    <property type="entry name" value="PROTEIN PHYTOCHROME KINASE SUBSTRATE 3"/>
    <property type="match status" value="1"/>
</dbReference>
<feature type="region of interest" description="Disordered" evidence="1">
    <location>
        <begin position="73"/>
        <end position="138"/>
    </location>
</feature>
<feature type="compositionally biased region" description="Polar residues" evidence="1">
    <location>
        <begin position="99"/>
        <end position="112"/>
    </location>
</feature>
<feature type="region of interest" description="Disordered" evidence="1">
    <location>
        <begin position="365"/>
        <end position="391"/>
    </location>
</feature>
<keyword evidence="3" id="KW-1185">Reference proteome</keyword>
<organism evidence="2 3">
    <name type="scientific">Trema orientale</name>
    <name type="common">Charcoal tree</name>
    <name type="synonym">Celtis orientalis</name>
    <dbReference type="NCBI Taxonomy" id="63057"/>
    <lineage>
        <taxon>Eukaryota</taxon>
        <taxon>Viridiplantae</taxon>
        <taxon>Streptophyta</taxon>
        <taxon>Embryophyta</taxon>
        <taxon>Tracheophyta</taxon>
        <taxon>Spermatophyta</taxon>
        <taxon>Magnoliopsida</taxon>
        <taxon>eudicotyledons</taxon>
        <taxon>Gunneridae</taxon>
        <taxon>Pentapetalae</taxon>
        <taxon>rosids</taxon>
        <taxon>fabids</taxon>
        <taxon>Rosales</taxon>
        <taxon>Cannabaceae</taxon>
        <taxon>Trema</taxon>
    </lineage>
</organism>
<keyword evidence="2" id="KW-0808">Transferase</keyword>
<comment type="caution">
    <text evidence="2">The sequence shown here is derived from an EMBL/GenBank/DDBJ whole genome shotgun (WGS) entry which is preliminary data.</text>
</comment>
<dbReference type="InParanoid" id="A0A2P5F747"/>
<evidence type="ECO:0000313" key="2">
    <source>
        <dbReference type="EMBL" id="PON93620.1"/>
    </source>
</evidence>
<proteinExistence type="predicted"/>
<feature type="compositionally biased region" description="Basic and acidic residues" evidence="1">
    <location>
        <begin position="371"/>
        <end position="380"/>
    </location>
</feature>
<sequence>MDVEGDNLRDASFSYLREESSLQKSRNNKKSSDQEGEISVFGAERYFNMLLENDNNGKPNIVDRRSSSIIKKENQQLDHHHHHHHSLGSERPRLAPATPSASSEMSWTSRSTAFLLRNSSRHHNKSNNNNKNKNEKKKVNSYYVRNIFATLGCTGSCSDDKAVFVDDPQKLREPKSDHALDHAYKDYNKRVDPGEGEDPGRFSLEVFGSKTTASRGGDHHDDVATNLERKLTDDNNNLDSDASSDLFEIENITAAASRSPEPPSVLLVKASRQLLASNDNDVARRHTTPNVSGQYYGSYEPSEASIEWSVVTASAAADQMSSAVSEYYDEKKVSAAAAVNSRATGGGHGGGSGVSYNKVARSSSSSFKAGRVMDSKEVRNRGGHRQSNGILGCKSHKAVRVAETAHRNVS</sequence>
<evidence type="ECO:0000313" key="3">
    <source>
        <dbReference type="Proteomes" id="UP000237000"/>
    </source>
</evidence>
<reference evidence="3" key="1">
    <citation type="submission" date="2016-06" db="EMBL/GenBank/DDBJ databases">
        <title>Parallel loss of symbiosis genes in relatives of nitrogen-fixing non-legume Parasponia.</title>
        <authorList>
            <person name="Van Velzen R."/>
            <person name="Holmer R."/>
            <person name="Bu F."/>
            <person name="Rutten L."/>
            <person name="Van Zeijl A."/>
            <person name="Liu W."/>
            <person name="Santuari L."/>
            <person name="Cao Q."/>
            <person name="Sharma T."/>
            <person name="Shen D."/>
            <person name="Roswanjaya Y."/>
            <person name="Wardhani T."/>
            <person name="Kalhor M.S."/>
            <person name="Jansen J."/>
            <person name="Van den Hoogen J."/>
            <person name="Gungor B."/>
            <person name="Hartog M."/>
            <person name="Hontelez J."/>
            <person name="Verver J."/>
            <person name="Yang W.-C."/>
            <person name="Schijlen E."/>
            <person name="Repin R."/>
            <person name="Schilthuizen M."/>
            <person name="Schranz E."/>
            <person name="Heidstra R."/>
            <person name="Miyata K."/>
            <person name="Fedorova E."/>
            <person name="Kohlen W."/>
            <person name="Bisseling T."/>
            <person name="Smit S."/>
            <person name="Geurts R."/>
        </authorList>
    </citation>
    <scope>NUCLEOTIDE SEQUENCE [LARGE SCALE GENOMIC DNA]</scope>
    <source>
        <strain evidence="3">cv. RG33-2</strain>
    </source>
</reference>
<evidence type="ECO:0000256" key="1">
    <source>
        <dbReference type="SAM" id="MobiDB-lite"/>
    </source>
</evidence>
<dbReference type="AlphaFoldDB" id="A0A2P5F747"/>
<dbReference type="GO" id="GO:0016301">
    <property type="term" value="F:kinase activity"/>
    <property type="evidence" value="ECO:0007669"/>
    <property type="project" value="UniProtKB-KW"/>
</dbReference>
<feature type="region of interest" description="Disordered" evidence="1">
    <location>
        <begin position="1"/>
        <end position="38"/>
    </location>
</feature>